<dbReference type="Proteomes" id="UP001144396">
    <property type="component" value="Unassembled WGS sequence"/>
</dbReference>
<dbReference type="CDD" id="cd00757">
    <property type="entry name" value="ThiF_MoeB_HesA_family"/>
    <property type="match status" value="1"/>
</dbReference>
<sequence length="370" mass="39166">MPPVDPASPRYQRQRILPGVGPAGQEALAAAHVVVLGAGGLGSAVVPVLVAAGVGRVTIVDDDVVDETNLHRQVMHGPGDVGRAKVESAADAAEALSPETLLHPHAARFTEANADALLEDADVVVDGTDDIRTRYVADDAAARRGIPLVWGSSAKFSGQAGVSWEARGVAYRDLFPDAPAPDAVLSCDIDGILPSVCTVIGGLMAGEVLKLVTGIGEPMLGRVAAFDALSGRTREIVYRRAEEVPEGPAPERVEPAVTSHRERVAHDTLTARELADELARGHPLVLIDVREAWELDVARLDGAIHIPLGELATRVDELDREARIVAICHLGVRSQHALHVLDHAGFEDIRHLDGGIDAWSATVDPALPRY</sequence>
<proteinExistence type="predicted"/>
<dbReference type="Pfam" id="PF00899">
    <property type="entry name" value="ThiF"/>
    <property type="match status" value="1"/>
</dbReference>
<dbReference type="Pfam" id="PF00581">
    <property type="entry name" value="Rhodanese"/>
    <property type="match status" value="1"/>
</dbReference>
<dbReference type="PROSITE" id="PS50206">
    <property type="entry name" value="RHODANESE_3"/>
    <property type="match status" value="1"/>
</dbReference>
<gene>
    <name evidence="2" type="primary">moeZ</name>
    <name evidence="2" type="ORF">ARHIZOSPH14_05530</name>
</gene>
<dbReference type="GO" id="GO:0005737">
    <property type="term" value="C:cytoplasm"/>
    <property type="evidence" value="ECO:0007669"/>
    <property type="project" value="TreeGrafter"/>
</dbReference>
<organism evidence="2 3">
    <name type="scientific">Agromyces rhizosphaerae</name>
    <dbReference type="NCBI Taxonomy" id="88374"/>
    <lineage>
        <taxon>Bacteria</taxon>
        <taxon>Bacillati</taxon>
        <taxon>Actinomycetota</taxon>
        <taxon>Actinomycetes</taxon>
        <taxon>Micrococcales</taxon>
        <taxon>Microbacteriaceae</taxon>
        <taxon>Agromyces</taxon>
    </lineage>
</organism>
<dbReference type="Gene3D" id="3.40.250.10">
    <property type="entry name" value="Rhodanese-like domain"/>
    <property type="match status" value="1"/>
</dbReference>
<dbReference type="PANTHER" id="PTHR10953:SF102">
    <property type="entry name" value="ADENYLYLTRANSFERASE AND SULFURTRANSFERASE MOCS3"/>
    <property type="match status" value="1"/>
</dbReference>
<comment type="caution">
    <text evidence="2">The sequence shown here is derived from an EMBL/GenBank/DDBJ whole genome shotgun (WGS) entry which is preliminary data.</text>
</comment>
<dbReference type="SUPFAM" id="SSF69572">
    <property type="entry name" value="Activating enzymes of the ubiquitin-like proteins"/>
    <property type="match status" value="1"/>
</dbReference>
<evidence type="ECO:0000259" key="1">
    <source>
        <dbReference type="PROSITE" id="PS50206"/>
    </source>
</evidence>
<dbReference type="GO" id="GO:0008641">
    <property type="term" value="F:ubiquitin-like modifier activating enzyme activity"/>
    <property type="evidence" value="ECO:0007669"/>
    <property type="project" value="InterPro"/>
</dbReference>
<dbReference type="RefSeq" id="WP_281882309.1">
    <property type="nucleotide sequence ID" value="NZ_BSDP01000001.1"/>
</dbReference>
<keyword evidence="2" id="KW-0808">Transferase</keyword>
<dbReference type="GO" id="GO:0016779">
    <property type="term" value="F:nucleotidyltransferase activity"/>
    <property type="evidence" value="ECO:0007669"/>
    <property type="project" value="UniProtKB-KW"/>
</dbReference>
<protein>
    <submittedName>
        <fullName evidence="2">Adenylyltransferase/sulfurtransferase MoeZ</fullName>
    </submittedName>
</protein>
<dbReference type="InterPro" id="IPR036873">
    <property type="entry name" value="Rhodanese-like_dom_sf"/>
</dbReference>
<reference evidence="2" key="1">
    <citation type="submission" date="2022-12" db="EMBL/GenBank/DDBJ databases">
        <title>Reference genome sequencing for broad-spectrum identification of bacterial and archaeal isolates by mass spectrometry.</title>
        <authorList>
            <person name="Sekiguchi Y."/>
            <person name="Tourlousse D.M."/>
        </authorList>
    </citation>
    <scope>NUCLEOTIDE SEQUENCE</scope>
    <source>
        <strain evidence="2">14</strain>
    </source>
</reference>
<name>A0A9W6FNB0_9MICO</name>
<dbReference type="AlphaFoldDB" id="A0A9W6FNB0"/>
<dbReference type="InterPro" id="IPR035985">
    <property type="entry name" value="Ubiquitin-activating_enz"/>
</dbReference>
<dbReference type="InterPro" id="IPR045886">
    <property type="entry name" value="ThiF/MoeB/HesA"/>
</dbReference>
<evidence type="ECO:0000313" key="3">
    <source>
        <dbReference type="Proteomes" id="UP001144396"/>
    </source>
</evidence>
<dbReference type="SMART" id="SM00450">
    <property type="entry name" value="RHOD"/>
    <property type="match status" value="1"/>
</dbReference>
<feature type="domain" description="Rhodanese" evidence="1">
    <location>
        <begin position="280"/>
        <end position="368"/>
    </location>
</feature>
<dbReference type="EMBL" id="BSDP01000001">
    <property type="protein sequence ID" value="GLI26311.1"/>
    <property type="molecule type" value="Genomic_DNA"/>
</dbReference>
<dbReference type="InterPro" id="IPR000594">
    <property type="entry name" value="ThiF_NAD_FAD-bd"/>
</dbReference>
<dbReference type="InterPro" id="IPR001763">
    <property type="entry name" value="Rhodanese-like_dom"/>
</dbReference>
<keyword evidence="2" id="KW-0548">Nucleotidyltransferase</keyword>
<dbReference type="GO" id="GO:0004792">
    <property type="term" value="F:thiosulfate-cyanide sulfurtransferase activity"/>
    <property type="evidence" value="ECO:0007669"/>
    <property type="project" value="TreeGrafter"/>
</dbReference>
<accession>A0A9W6FNB0</accession>
<keyword evidence="3" id="KW-1185">Reference proteome</keyword>
<dbReference type="Gene3D" id="3.40.50.720">
    <property type="entry name" value="NAD(P)-binding Rossmann-like Domain"/>
    <property type="match status" value="1"/>
</dbReference>
<dbReference type="PANTHER" id="PTHR10953">
    <property type="entry name" value="UBIQUITIN-ACTIVATING ENZYME E1"/>
    <property type="match status" value="1"/>
</dbReference>
<evidence type="ECO:0000313" key="2">
    <source>
        <dbReference type="EMBL" id="GLI26311.1"/>
    </source>
</evidence>